<evidence type="ECO:0000313" key="3">
    <source>
        <dbReference type="Proteomes" id="UP000317257"/>
    </source>
</evidence>
<dbReference type="Proteomes" id="UP000317257">
    <property type="component" value="Unassembled WGS sequence"/>
</dbReference>
<evidence type="ECO:0000256" key="1">
    <source>
        <dbReference type="SAM" id="Phobius"/>
    </source>
</evidence>
<sequence>MAFKRPVHISPTIIISLSVLMVFYAIFAFTGPPILAILGPSPPLFTTSRLPETGEHFLAFRRKTAPAWIYQGLHAAPAILWSILMPLQHNDSFRRKNPAAHLSKHAHSHANRYHLHDFGGLSPIPWPTFEMTLWLLAPPYYVTLYKTAMTARARAFEAHRKWAVAHTIFASAISLQRVAVTAAYTLGFVLTLFPKEKVHEFFRVGQDLASVAVAEMDMFALTTSLAGVMMVSWFLYEFGPAGFSGGVVGSFGRLASRETPEKKIK</sequence>
<accession>A0A5C6GN91</accession>
<feature type="transmembrane region" description="Helical" evidence="1">
    <location>
        <begin position="68"/>
        <end position="87"/>
    </location>
</feature>
<dbReference type="AlphaFoldDB" id="A0A5C6GN91"/>
<organism evidence="2 3">
    <name type="scientific">Metarhizium rileyi (strain RCEF 4871)</name>
    <name type="common">Nomuraea rileyi</name>
    <dbReference type="NCBI Taxonomy" id="1649241"/>
    <lineage>
        <taxon>Eukaryota</taxon>
        <taxon>Fungi</taxon>
        <taxon>Dikarya</taxon>
        <taxon>Ascomycota</taxon>
        <taxon>Pezizomycotina</taxon>
        <taxon>Sordariomycetes</taxon>
        <taxon>Hypocreomycetidae</taxon>
        <taxon>Hypocreales</taxon>
        <taxon>Clavicipitaceae</taxon>
        <taxon>Metarhizium</taxon>
    </lineage>
</organism>
<proteinExistence type="predicted"/>
<comment type="caution">
    <text evidence="2">The sequence shown here is derived from an EMBL/GenBank/DDBJ whole genome shotgun (WGS) entry which is preliminary data.</text>
</comment>
<evidence type="ECO:0000313" key="2">
    <source>
        <dbReference type="EMBL" id="TWU78327.1"/>
    </source>
</evidence>
<name>A0A5C6GN91_METRR</name>
<keyword evidence="1" id="KW-0812">Transmembrane</keyword>
<protein>
    <submittedName>
        <fullName evidence="2">Uncharacterized protein</fullName>
    </submittedName>
</protein>
<reference evidence="3" key="1">
    <citation type="submission" date="2018-12" db="EMBL/GenBank/DDBJ databases">
        <title>The complete genome of Metarhizium rileyi, a key fungal pathogen of Lepidoptera.</title>
        <authorList>
            <person name="Binneck E."/>
            <person name="Lastra C.C.L."/>
            <person name="Sosa-Gomez D.R."/>
        </authorList>
    </citation>
    <scope>NUCLEOTIDE SEQUENCE [LARGE SCALE GENOMIC DNA]</scope>
    <source>
        <strain evidence="3">Cep018-CH2</strain>
    </source>
</reference>
<keyword evidence="1" id="KW-0472">Membrane</keyword>
<feature type="transmembrane region" description="Helical" evidence="1">
    <location>
        <begin position="12"/>
        <end position="38"/>
    </location>
</feature>
<gene>
    <name evidence="2" type="ORF">ED733_008513</name>
</gene>
<keyword evidence="1" id="KW-1133">Transmembrane helix</keyword>
<feature type="transmembrane region" description="Helical" evidence="1">
    <location>
        <begin position="162"/>
        <end position="193"/>
    </location>
</feature>
<dbReference type="EMBL" id="SBHS01000002">
    <property type="protein sequence ID" value="TWU78327.1"/>
    <property type="molecule type" value="Genomic_DNA"/>
</dbReference>